<evidence type="ECO:0000256" key="2">
    <source>
        <dbReference type="ARBA" id="ARBA00022448"/>
    </source>
</evidence>
<comment type="similarity">
    <text evidence="7">Belongs to the TonB-dependent receptor family.</text>
</comment>
<dbReference type="InterPro" id="IPR039426">
    <property type="entry name" value="TonB-dep_rcpt-like"/>
</dbReference>
<dbReference type="NCBIfam" id="TIGR04056">
    <property type="entry name" value="OMP_RagA_SusC"/>
    <property type="match status" value="1"/>
</dbReference>
<dbReference type="AlphaFoldDB" id="A0A7W6HVF5"/>
<evidence type="ECO:0000256" key="1">
    <source>
        <dbReference type="ARBA" id="ARBA00004571"/>
    </source>
</evidence>
<protein>
    <submittedName>
        <fullName evidence="9">TonB-linked SusC/RagA family outer membrane protein</fullName>
    </submittedName>
</protein>
<evidence type="ECO:0000256" key="4">
    <source>
        <dbReference type="ARBA" id="ARBA00022692"/>
    </source>
</evidence>
<evidence type="ECO:0000256" key="5">
    <source>
        <dbReference type="ARBA" id="ARBA00023136"/>
    </source>
</evidence>
<dbReference type="Proteomes" id="UP000546007">
    <property type="component" value="Unassembled WGS sequence"/>
</dbReference>
<dbReference type="Gene3D" id="3.55.50.30">
    <property type="match status" value="1"/>
</dbReference>
<dbReference type="Gene3D" id="2.60.40.1120">
    <property type="entry name" value="Carboxypeptidase-like, regulatory domain"/>
    <property type="match status" value="1"/>
</dbReference>
<dbReference type="InterPro" id="IPR023996">
    <property type="entry name" value="TonB-dep_OMP_SusC/RagA"/>
</dbReference>
<organism evidence="9 10">
    <name type="scientific">Butyricimonas faecihominis</name>
    <dbReference type="NCBI Taxonomy" id="1472416"/>
    <lineage>
        <taxon>Bacteria</taxon>
        <taxon>Pseudomonadati</taxon>
        <taxon>Bacteroidota</taxon>
        <taxon>Bacteroidia</taxon>
        <taxon>Bacteroidales</taxon>
        <taxon>Odoribacteraceae</taxon>
        <taxon>Butyricimonas</taxon>
    </lineage>
</organism>
<dbReference type="Gene3D" id="2.40.170.20">
    <property type="entry name" value="TonB-dependent receptor, beta-barrel domain"/>
    <property type="match status" value="1"/>
</dbReference>
<keyword evidence="3 7" id="KW-1134">Transmembrane beta strand</keyword>
<dbReference type="Gene3D" id="2.170.130.10">
    <property type="entry name" value="TonB-dependent receptor, plug domain"/>
    <property type="match status" value="1"/>
</dbReference>
<evidence type="ECO:0000256" key="3">
    <source>
        <dbReference type="ARBA" id="ARBA00022452"/>
    </source>
</evidence>
<dbReference type="Pfam" id="PF07660">
    <property type="entry name" value="STN"/>
    <property type="match status" value="1"/>
</dbReference>
<gene>
    <name evidence="9" type="ORF">GGR14_001431</name>
</gene>
<evidence type="ECO:0000256" key="6">
    <source>
        <dbReference type="ARBA" id="ARBA00023237"/>
    </source>
</evidence>
<keyword evidence="5 7" id="KW-0472">Membrane</keyword>
<dbReference type="Pfam" id="PF13715">
    <property type="entry name" value="CarbopepD_reg_2"/>
    <property type="match status" value="1"/>
</dbReference>
<dbReference type="InterPro" id="IPR008969">
    <property type="entry name" value="CarboxyPept-like_regulatory"/>
</dbReference>
<dbReference type="SMART" id="SM00965">
    <property type="entry name" value="STN"/>
    <property type="match status" value="1"/>
</dbReference>
<name>A0A7W6HVF5_9BACT</name>
<dbReference type="GO" id="GO:0009279">
    <property type="term" value="C:cell outer membrane"/>
    <property type="evidence" value="ECO:0007669"/>
    <property type="project" value="UniProtKB-SubCell"/>
</dbReference>
<dbReference type="PROSITE" id="PS52016">
    <property type="entry name" value="TONB_DEPENDENT_REC_3"/>
    <property type="match status" value="1"/>
</dbReference>
<evidence type="ECO:0000259" key="8">
    <source>
        <dbReference type="SMART" id="SM00965"/>
    </source>
</evidence>
<comment type="caution">
    <text evidence="9">The sequence shown here is derived from an EMBL/GenBank/DDBJ whole genome shotgun (WGS) entry which is preliminary data.</text>
</comment>
<keyword evidence="2 7" id="KW-0813">Transport</keyword>
<reference evidence="9 10" key="1">
    <citation type="submission" date="2020-08" db="EMBL/GenBank/DDBJ databases">
        <title>Genomic Encyclopedia of Type Strains, Phase IV (KMG-IV): sequencing the most valuable type-strain genomes for metagenomic binning, comparative biology and taxonomic classification.</title>
        <authorList>
            <person name="Goeker M."/>
        </authorList>
    </citation>
    <scope>NUCLEOTIDE SEQUENCE [LARGE SCALE GENOMIC DNA]</scope>
    <source>
        <strain evidence="9 10">DSM 105721</strain>
    </source>
</reference>
<dbReference type="GeneID" id="93100163"/>
<proteinExistence type="inferred from homology"/>
<dbReference type="InterPro" id="IPR037066">
    <property type="entry name" value="Plug_dom_sf"/>
</dbReference>
<evidence type="ECO:0000313" key="9">
    <source>
        <dbReference type="EMBL" id="MBB4025647.1"/>
    </source>
</evidence>
<comment type="subcellular location">
    <subcellularLocation>
        <location evidence="1 7">Cell outer membrane</location>
        <topology evidence="1 7">Multi-pass membrane protein</topology>
    </subcellularLocation>
</comment>
<evidence type="ECO:0000256" key="7">
    <source>
        <dbReference type="PROSITE-ProRule" id="PRU01360"/>
    </source>
</evidence>
<keyword evidence="6 7" id="KW-0998">Cell outer membrane</keyword>
<evidence type="ECO:0000313" key="10">
    <source>
        <dbReference type="Proteomes" id="UP000546007"/>
    </source>
</evidence>
<dbReference type="InterPro" id="IPR011662">
    <property type="entry name" value="Secretin/TonB_short_N"/>
</dbReference>
<feature type="domain" description="Secretin/TonB short N-terminal" evidence="8">
    <location>
        <begin position="66"/>
        <end position="117"/>
    </location>
</feature>
<dbReference type="RefSeq" id="WP_124318036.1">
    <property type="nucleotide sequence ID" value="NZ_AP028155.1"/>
</dbReference>
<keyword evidence="4 7" id="KW-0812">Transmembrane</keyword>
<dbReference type="EMBL" id="JACIES010000003">
    <property type="protein sequence ID" value="MBB4025647.1"/>
    <property type="molecule type" value="Genomic_DNA"/>
</dbReference>
<keyword evidence="10" id="KW-1185">Reference proteome</keyword>
<dbReference type="InterPro" id="IPR036942">
    <property type="entry name" value="Beta-barrel_TonB_sf"/>
</dbReference>
<dbReference type="InterPro" id="IPR023997">
    <property type="entry name" value="TonB-dep_OMP_SusC/RagA_CS"/>
</dbReference>
<dbReference type="Pfam" id="PF07715">
    <property type="entry name" value="Plug"/>
    <property type="match status" value="1"/>
</dbReference>
<sequence>MKKKRRSTRWKVTNVRNLFLAFQMAIVLVLSGGHVYGMADEPLLNLSLKNVAIKDALWEIEKQSKMVFVYNADDLGKAGKISVEIKGKTVREALDICLKNSGFEYTIEQNTVVIKRKVAAKTTNVQKITVKGKVVDKSETGLPGVTIVLKGTSVGVVTDMNGHYSITIPLMGNPVLVFSFIGMKKQEVAVNDRQEINVILEEDQTEMEEVVVTGIYSRKKESFTGSSQTYKAEELKMIGNQNILQSLKALDPAFNIMENNQYGSDPNRTPDIEIRGKTSIVGMKEEFGEDPNQPLFILDGFETTLETIMDLSLDRVASVTLLKDAASTAIYGAKAANGVVVVETKAPVQGRLRLSYNGSFEVSFADLTDYNLMNAAEKLEFELLAGNFKSNLIAFEEANKIRYNNLLYNVNRGVNTYWMSEPLRTGLTQRHNVYVEGGDSQMRYGLGINYTNIQGVMQESRRQVMSGNLDLLYRKGKLSYSNKLTVDYTKTNDPIVPFSEYSRANPYYTKYNEDGGIDKWLENNEELGVSVPNPLWNASLNSYDKGNTISIRDNFQMEYRPWNFLYVRARFGITKSTTDDETFRSPEDTKFDDSVESLKGSYTDMRRESLSYEGDFTITYGQLLADVHQINAVFGASCSESNSDYKSFSAAGFPEGNFTKPSFASGYAANGKPSYSDSKKRTANFYFNGGYSYDNRYLLDVNFRADGSSVFGSNKQFTTTWAIGLAWNLHNEGFIKNNTDFFSMLKLRASIGNPGNQNFGSYKTITTYKFNNWLLNDFGTGLLVDAFGDPDLEWQKTIDKNIGFDVSMFNNRFHVNFDYYYKVTDPLMASIGIPLSVGVSQRLANVGKQVSKGYNGTIKYAFIYRPKERINWTTSFTFRHGHSYYDKIGKNLDQYNKENRSNSLARYYDGGSPSDLWSVRSLGIDPATGKELFLTEKGRITFTYDYADEVVVGNSEPDLEGVLGNSFYYKGFSCNFYWRYSFGADAFNRTVYSKVENISKESLKQNQDKRALYDRWKEPGNGAKYKGISLTENTPISSRFVQKNNYLTLESVRVAYEFSPEWMQKIHFSGMTVSAYMNDICRFSTIEDERGIDYPFARSFSFALSINF</sequence>
<dbReference type="InterPro" id="IPR012910">
    <property type="entry name" value="Plug_dom"/>
</dbReference>
<accession>A0A7W6HVF5</accession>
<dbReference type="NCBIfam" id="TIGR04057">
    <property type="entry name" value="SusC_RagA_signa"/>
    <property type="match status" value="1"/>
</dbReference>
<dbReference type="SUPFAM" id="SSF49464">
    <property type="entry name" value="Carboxypeptidase regulatory domain-like"/>
    <property type="match status" value="1"/>
</dbReference>
<dbReference type="SUPFAM" id="SSF56935">
    <property type="entry name" value="Porins"/>
    <property type="match status" value="1"/>
</dbReference>